<comment type="caution">
    <text evidence="2">The sequence shown here is derived from an EMBL/GenBank/DDBJ whole genome shotgun (WGS) entry which is preliminary data.</text>
</comment>
<dbReference type="AlphaFoldDB" id="A0A090ZLJ7"/>
<dbReference type="HOGENOM" id="CLU_551900_0_0_9"/>
<dbReference type="EMBL" id="JMQA01000001">
    <property type="protein sequence ID" value="KFN12254.1"/>
    <property type="molecule type" value="Genomic_DNA"/>
</dbReference>
<keyword evidence="1" id="KW-0732">Signal</keyword>
<protein>
    <submittedName>
        <fullName evidence="2">Uncharacterized protein</fullName>
    </submittedName>
</protein>
<dbReference type="Proteomes" id="UP000029278">
    <property type="component" value="Unassembled WGS sequence"/>
</dbReference>
<feature type="chain" id="PRO_5001868009" evidence="1">
    <location>
        <begin position="27"/>
        <end position="478"/>
    </location>
</feature>
<evidence type="ECO:0000313" key="3">
    <source>
        <dbReference type="Proteomes" id="UP000029278"/>
    </source>
</evidence>
<name>A0A090ZLJ7_PAEMA</name>
<proteinExistence type="predicted"/>
<dbReference type="STRING" id="44252.DJ90_1892"/>
<dbReference type="OrthoDB" id="2507344at2"/>
<evidence type="ECO:0000313" key="2">
    <source>
        <dbReference type="EMBL" id="KFN12254.1"/>
    </source>
</evidence>
<dbReference type="RefSeq" id="WP_036624072.1">
    <property type="nucleotide sequence ID" value="NZ_JAKOBR010000031.1"/>
</dbReference>
<feature type="signal peptide" evidence="1">
    <location>
        <begin position="1"/>
        <end position="26"/>
    </location>
</feature>
<dbReference type="PATRIC" id="fig|44252.3.peg.89"/>
<accession>A0A090ZLJ7</accession>
<dbReference type="Gene3D" id="2.60.120.380">
    <property type="match status" value="1"/>
</dbReference>
<organism evidence="2 3">
    <name type="scientific">Paenibacillus macerans</name>
    <name type="common">Bacillus macerans</name>
    <dbReference type="NCBI Taxonomy" id="44252"/>
    <lineage>
        <taxon>Bacteria</taxon>
        <taxon>Bacillati</taxon>
        <taxon>Bacillota</taxon>
        <taxon>Bacilli</taxon>
        <taxon>Bacillales</taxon>
        <taxon>Paenibacillaceae</taxon>
        <taxon>Paenibacillus</taxon>
    </lineage>
</organism>
<dbReference type="GeneID" id="77008138"/>
<sequence>MKAARMSMVMILSLVLLLAFNLTVFAAEPEPGTGTETANQPDVINHLVKAEPGVDVSEANQHKIVSDLDSIESSQRIASHAARTLAKTSTVSATTATYATYTGVLAREGESAYLYPIYVQAGEILQAQLDLPRSEQLDYDLYLYELDASTNTPVALIDYSIYGTYFNNYSYGRSTISENVGVNNASASEKAYLLEVHAKKGGSINDPFYLTVAISRVYDSFETDENAFHAYGITVNTGGSYLSSRSLNSIVDNDWYVLTVPSSRNYDAMNITLDSASAAKGYKAEVYAVLSDNRLQLITPANNNVQLGTGSYYLRVYTTGTYSETTNYTLALTPVLRAEKIQITGFNSDGGPNDYPSYYYGKKYRITGRTFTVNGKVSTADNVPVANTSVIVLWENPYWSESSGNRTRVGYANTNSAGEFSVTLSLPPSTGSISNYLPGPISFTHYYDICGVIAAVADNIDVNAQQEVYHFAYSIYGG</sequence>
<keyword evidence="3" id="KW-1185">Reference proteome</keyword>
<reference evidence="2 3" key="1">
    <citation type="submission" date="2014-04" db="EMBL/GenBank/DDBJ databases">
        <authorList>
            <person name="Bishop-Lilly K.A."/>
            <person name="Broomall S.M."/>
            <person name="Chain P.S."/>
            <person name="Chertkov O."/>
            <person name="Coyne S.R."/>
            <person name="Daligault H.E."/>
            <person name="Davenport K.W."/>
            <person name="Erkkila T."/>
            <person name="Frey K.G."/>
            <person name="Gibbons H.S."/>
            <person name="Gu W."/>
            <person name="Jaissle J."/>
            <person name="Johnson S.L."/>
            <person name="Koroleva G.I."/>
            <person name="Ladner J.T."/>
            <person name="Lo C.-C."/>
            <person name="Minogue T.D."/>
            <person name="Munk C."/>
            <person name="Palacios G.F."/>
            <person name="Redden C.L."/>
            <person name="Rosenzweig C.N."/>
            <person name="Scholz M.B."/>
            <person name="Teshima H."/>
            <person name="Xu Y."/>
        </authorList>
    </citation>
    <scope>NUCLEOTIDE SEQUENCE [LARGE SCALE GENOMIC DNA]</scope>
    <source>
        <strain evidence="2 3">8244</strain>
    </source>
</reference>
<evidence type="ECO:0000256" key="1">
    <source>
        <dbReference type="SAM" id="SignalP"/>
    </source>
</evidence>
<gene>
    <name evidence="2" type="ORF">DJ90_1892</name>
</gene>